<protein>
    <submittedName>
        <fullName evidence="5">Metacaspase-1</fullName>
    </submittedName>
</protein>
<dbReference type="EMBL" id="QPKB01000006">
    <property type="protein sequence ID" value="RWR86748.1"/>
    <property type="molecule type" value="Genomic_DNA"/>
</dbReference>
<sequence length="351" mass="38113">MNMHMMLVNCTTCHTPLQLPSGAKSIRCAICHAITHVADPRGLPPGPIPATPGPPPSPHGRKKAVICGISYRYSRHELKGCLNDAKCMKYLLINRFHFPESSIIMLTEEETDPYKRPTKHNLRMALFWLVQGCQPGDSLVFHYSGHGSRQRNYTGDEVDGYDETLCPLDFETQGMIVDDEINAAIVRPLPRGVKLHAIIDACHSGTVLDLPFLCRMNRSGQYVWEDHRPRSGVWKGTSGGEAISFSGCADDQTSADTSALSRITSTGAMTFCFIQAIERGHGQTYGSILGSMRNTIRNTGSGGDIGGGPVTSLITMLLTGGSVGGLGGGLRQEPQLTACETFDVYSKPFIL</sequence>
<evidence type="ECO:0000313" key="5">
    <source>
        <dbReference type="EMBL" id="RWR86748.1"/>
    </source>
</evidence>
<dbReference type="PANTHER" id="PTHR48104">
    <property type="entry name" value="METACASPASE-4"/>
    <property type="match status" value="1"/>
</dbReference>
<dbReference type="InterPro" id="IPR011600">
    <property type="entry name" value="Pept_C14_caspase"/>
</dbReference>
<dbReference type="GO" id="GO:0006508">
    <property type="term" value="P:proteolysis"/>
    <property type="evidence" value="ECO:0007669"/>
    <property type="project" value="InterPro"/>
</dbReference>
<feature type="region of interest" description="Disordered" evidence="2">
    <location>
        <begin position="42"/>
        <end position="61"/>
    </location>
</feature>
<gene>
    <name evidence="5" type="ORF">CKAN_01566100</name>
</gene>
<accession>A0A3S3PAN3</accession>
<dbReference type="AlphaFoldDB" id="A0A3S3PAN3"/>
<dbReference type="OrthoDB" id="3223806at2759"/>
<dbReference type="InterPro" id="IPR005735">
    <property type="entry name" value="Znf_LSD1"/>
</dbReference>
<dbReference type="FunFam" id="3.40.50.12660:FF:000001">
    <property type="entry name" value="Metacaspase-1"/>
    <property type="match status" value="1"/>
</dbReference>
<dbReference type="GO" id="GO:0004197">
    <property type="term" value="F:cysteine-type endopeptidase activity"/>
    <property type="evidence" value="ECO:0007669"/>
    <property type="project" value="InterPro"/>
</dbReference>
<dbReference type="PANTHER" id="PTHR48104:SF30">
    <property type="entry name" value="METACASPASE-1"/>
    <property type="match status" value="1"/>
</dbReference>
<keyword evidence="6" id="KW-1185">Reference proteome</keyword>
<feature type="domain" description="Zinc finger LSD1-type" evidence="4">
    <location>
        <begin position="10"/>
        <end position="34"/>
    </location>
</feature>
<reference evidence="5 6" key="1">
    <citation type="journal article" date="2019" name="Nat. Plants">
        <title>Stout camphor tree genome fills gaps in understanding of flowering plant genome evolution.</title>
        <authorList>
            <person name="Chaw S.M."/>
            <person name="Liu Y.C."/>
            <person name="Wu Y.W."/>
            <person name="Wang H.Y."/>
            <person name="Lin C.I."/>
            <person name="Wu C.S."/>
            <person name="Ke H.M."/>
            <person name="Chang L.Y."/>
            <person name="Hsu C.Y."/>
            <person name="Yang H.T."/>
            <person name="Sudianto E."/>
            <person name="Hsu M.H."/>
            <person name="Wu K.P."/>
            <person name="Wang L.N."/>
            <person name="Leebens-Mack J.H."/>
            <person name="Tsai I.J."/>
        </authorList>
    </citation>
    <scope>NUCLEOTIDE SEQUENCE [LARGE SCALE GENOMIC DNA]</scope>
    <source>
        <strain evidence="6">cv. Chaw 1501</strain>
        <tissue evidence="5">Young leaves</tissue>
    </source>
</reference>
<evidence type="ECO:0000256" key="1">
    <source>
        <dbReference type="ARBA" id="ARBA00009005"/>
    </source>
</evidence>
<comment type="caution">
    <text evidence="5">The sequence shown here is derived from an EMBL/GenBank/DDBJ whole genome shotgun (WGS) entry which is preliminary data.</text>
</comment>
<name>A0A3S3PAN3_9MAGN</name>
<dbReference type="GO" id="GO:0005737">
    <property type="term" value="C:cytoplasm"/>
    <property type="evidence" value="ECO:0007669"/>
    <property type="project" value="TreeGrafter"/>
</dbReference>
<proteinExistence type="inferred from homology"/>
<dbReference type="Gene3D" id="3.40.50.12660">
    <property type="match status" value="1"/>
</dbReference>
<evidence type="ECO:0000259" key="3">
    <source>
        <dbReference type="Pfam" id="PF00656"/>
    </source>
</evidence>
<evidence type="ECO:0000313" key="6">
    <source>
        <dbReference type="Proteomes" id="UP000283530"/>
    </source>
</evidence>
<organism evidence="5 6">
    <name type="scientific">Cinnamomum micranthum f. kanehirae</name>
    <dbReference type="NCBI Taxonomy" id="337451"/>
    <lineage>
        <taxon>Eukaryota</taxon>
        <taxon>Viridiplantae</taxon>
        <taxon>Streptophyta</taxon>
        <taxon>Embryophyta</taxon>
        <taxon>Tracheophyta</taxon>
        <taxon>Spermatophyta</taxon>
        <taxon>Magnoliopsida</taxon>
        <taxon>Magnoliidae</taxon>
        <taxon>Laurales</taxon>
        <taxon>Lauraceae</taxon>
        <taxon>Cinnamomum</taxon>
    </lineage>
</organism>
<dbReference type="Proteomes" id="UP000283530">
    <property type="component" value="Unassembled WGS sequence"/>
</dbReference>
<dbReference type="Pfam" id="PF00656">
    <property type="entry name" value="Peptidase_C14"/>
    <property type="match status" value="1"/>
</dbReference>
<dbReference type="NCBIfam" id="TIGR01053">
    <property type="entry name" value="LSD1"/>
    <property type="match status" value="1"/>
</dbReference>
<feature type="domain" description="Peptidase C14 caspase" evidence="3">
    <location>
        <begin position="61"/>
        <end position="338"/>
    </location>
</feature>
<comment type="similarity">
    <text evidence="1">Belongs to the peptidase C14B family.</text>
</comment>
<feature type="compositionally biased region" description="Pro residues" evidence="2">
    <location>
        <begin position="42"/>
        <end position="58"/>
    </location>
</feature>
<dbReference type="Pfam" id="PF06943">
    <property type="entry name" value="zf-LSD1"/>
    <property type="match status" value="1"/>
</dbReference>
<evidence type="ECO:0000259" key="4">
    <source>
        <dbReference type="Pfam" id="PF06943"/>
    </source>
</evidence>
<dbReference type="InterPro" id="IPR050452">
    <property type="entry name" value="Metacaspase"/>
</dbReference>
<evidence type="ECO:0000256" key="2">
    <source>
        <dbReference type="SAM" id="MobiDB-lite"/>
    </source>
</evidence>